<gene>
    <name evidence="2" type="ORF">NO1_1238</name>
</gene>
<keyword evidence="1" id="KW-0732">Signal</keyword>
<dbReference type="Proteomes" id="UP000269352">
    <property type="component" value="Unassembled WGS sequence"/>
</dbReference>
<evidence type="ECO:0000256" key="1">
    <source>
        <dbReference type="SAM" id="SignalP"/>
    </source>
</evidence>
<feature type="signal peptide" evidence="1">
    <location>
        <begin position="1"/>
        <end position="19"/>
    </location>
</feature>
<comment type="caution">
    <text evidence="2">The sequence shown here is derived from an EMBL/GenBank/DDBJ whole genome shotgun (WGS) entry which is preliminary data.</text>
</comment>
<protein>
    <recommendedName>
        <fullName evidence="4">PorV/PorQ family protein</fullName>
    </recommendedName>
</protein>
<evidence type="ECO:0000313" key="2">
    <source>
        <dbReference type="EMBL" id="GBR73992.1"/>
    </source>
</evidence>
<evidence type="ECO:0000313" key="3">
    <source>
        <dbReference type="Proteomes" id="UP000269352"/>
    </source>
</evidence>
<reference evidence="2 3" key="1">
    <citation type="journal article" date="2019" name="ISME J.">
        <title>Genome analyses of uncultured TG2/ZB3 bacteria in 'Margulisbacteria' specifically attached to ectosymbiotic spirochetes of protists in the termite gut.</title>
        <authorList>
            <person name="Utami Y.D."/>
            <person name="Kuwahara H."/>
            <person name="Igai K."/>
            <person name="Murakami T."/>
            <person name="Sugaya K."/>
            <person name="Morikawa T."/>
            <person name="Nagura Y."/>
            <person name="Yuki M."/>
            <person name="Deevong P."/>
            <person name="Inoue T."/>
            <person name="Kihara K."/>
            <person name="Lo N."/>
            <person name="Yamada A."/>
            <person name="Ohkuma M."/>
            <person name="Hongoh Y."/>
        </authorList>
    </citation>
    <scope>NUCLEOTIDE SEQUENCE [LARGE SCALE GENOMIC DNA]</scope>
    <source>
        <strain evidence="2">NkOx7-01</strain>
    </source>
</reference>
<feature type="chain" id="PRO_5017427057" description="PorV/PorQ family protein" evidence="1">
    <location>
        <begin position="20"/>
        <end position="355"/>
    </location>
</feature>
<dbReference type="NCBIfam" id="NF033709">
    <property type="entry name" value="PorV_fam"/>
    <property type="match status" value="1"/>
</dbReference>
<sequence length="355" mass="38363">MRKLLLIFLVVFLQSSLFAAVNGPGTTGANYLKIGLGAKAAALGESYTAAADDTSSIYWNTAGLSAVRNPRVDFMQLNWLAGISAKTIFGAAPISDKDTFGAYIMMLDTPKDKETVYAGGGGLTQYEETGKSFNSAISVLNLGYSRIISRALDAGIGLKIISEDLAGEKADGLALDAGLIYKDLIPNLKLGLNVQNIGLKNLRPEEELPLTIALGAEYSTIFLWNKLSLLLDAKLPNDNDPRFGVGAEYWLGQYFAGRIGYNTFSQMSLGLGVAFANFNADYAYVPIDELGVTHRISVGYAFGIYKQPENPRQELQAGAETKEDGAVRKPLKVRKVKVKAKTQATSDDTLPKFDF</sequence>
<organism evidence="2 3">
    <name type="scientific">Termititenax aidoneus</name>
    <dbReference type="NCBI Taxonomy" id="2218524"/>
    <lineage>
        <taxon>Bacteria</taxon>
        <taxon>Bacillati</taxon>
        <taxon>Candidatus Margulisiibacteriota</taxon>
        <taxon>Candidatus Termititenacia</taxon>
        <taxon>Candidatus Termititenacales</taxon>
        <taxon>Candidatus Termititenacaceae</taxon>
        <taxon>Candidatus Termititenax</taxon>
    </lineage>
</organism>
<proteinExistence type="predicted"/>
<name>A0A388TB41_TERA1</name>
<accession>A0A388TB41</accession>
<dbReference type="AlphaFoldDB" id="A0A388TB41"/>
<dbReference type="Gene3D" id="2.40.160.60">
    <property type="entry name" value="Outer membrane protein transport protein (OMPP1/FadL/TodX)"/>
    <property type="match status" value="1"/>
</dbReference>
<dbReference type="EMBL" id="BGZN01000026">
    <property type="protein sequence ID" value="GBR73992.1"/>
    <property type="molecule type" value="Genomic_DNA"/>
</dbReference>
<keyword evidence="3" id="KW-1185">Reference proteome</keyword>
<evidence type="ECO:0008006" key="4">
    <source>
        <dbReference type="Google" id="ProtNLM"/>
    </source>
</evidence>